<dbReference type="AlphaFoldDB" id="A0A8K0S3F3"/>
<gene>
    <name evidence="1" type="ORF">BKA59DRAFT_453741</name>
</gene>
<dbReference type="OrthoDB" id="5074906at2759"/>
<reference evidence="1" key="1">
    <citation type="journal article" date="2021" name="Nat. Commun.">
        <title>Genetic determinants of endophytism in the Arabidopsis root mycobiome.</title>
        <authorList>
            <person name="Mesny F."/>
            <person name="Miyauchi S."/>
            <person name="Thiergart T."/>
            <person name="Pickel B."/>
            <person name="Atanasova L."/>
            <person name="Karlsson M."/>
            <person name="Huettel B."/>
            <person name="Barry K.W."/>
            <person name="Haridas S."/>
            <person name="Chen C."/>
            <person name="Bauer D."/>
            <person name="Andreopoulos W."/>
            <person name="Pangilinan J."/>
            <person name="LaButti K."/>
            <person name="Riley R."/>
            <person name="Lipzen A."/>
            <person name="Clum A."/>
            <person name="Drula E."/>
            <person name="Henrissat B."/>
            <person name="Kohler A."/>
            <person name="Grigoriev I.V."/>
            <person name="Martin F.M."/>
            <person name="Hacquard S."/>
        </authorList>
    </citation>
    <scope>NUCLEOTIDE SEQUENCE</scope>
    <source>
        <strain evidence="1">MPI-SDFR-AT-0068</strain>
    </source>
</reference>
<evidence type="ECO:0000313" key="1">
    <source>
        <dbReference type="EMBL" id="KAH7252522.1"/>
    </source>
</evidence>
<sequence length="384" mass="42863">MSNQQVTLDASKFGHECTAKLALEQREGIIVTCEALSKYKVTQIGTGYFEYAVDHTAWYHTFEHLGEDAPAWPWKERPHSDDISTGISPVYKKWRLEHGLPIGPPQHEATQRNAPKPEQDINEAVSSIVPVLSALDRMKNLMVLEKGPREVIWNAVYGDGPHVGAICGPFEIILPSWVEFEGLVCGKDGGLIDQIHDGIIQPYQRVSWYNTGGRPFALVVGVSTDVKPTSLSVQYSMRDLWSGVLQWAIEAYNGGTVSLATFLRVRQVAYHGGESTNFNQDARVAFQNIESNIPLAKREALLKRQYMAACSPVVNAIIQKPLEDANKELTAWVLCPEANERHKRFLAAREIWWSSSMSPEVITNGFKWVSSFALPATYDTTPPP</sequence>
<name>A0A8K0S3F3_9HYPO</name>
<accession>A0A8K0S3F3</accession>
<evidence type="ECO:0000313" key="2">
    <source>
        <dbReference type="Proteomes" id="UP000813427"/>
    </source>
</evidence>
<comment type="caution">
    <text evidence="1">The sequence shown here is derived from an EMBL/GenBank/DDBJ whole genome shotgun (WGS) entry which is preliminary data.</text>
</comment>
<proteinExistence type="predicted"/>
<dbReference type="Proteomes" id="UP000813427">
    <property type="component" value="Unassembled WGS sequence"/>
</dbReference>
<keyword evidence="2" id="KW-1185">Reference proteome</keyword>
<protein>
    <submittedName>
        <fullName evidence="1">Uncharacterized protein</fullName>
    </submittedName>
</protein>
<dbReference type="EMBL" id="JAGPXF010000003">
    <property type="protein sequence ID" value="KAH7252522.1"/>
    <property type="molecule type" value="Genomic_DNA"/>
</dbReference>
<organism evidence="1 2">
    <name type="scientific">Fusarium tricinctum</name>
    <dbReference type="NCBI Taxonomy" id="61284"/>
    <lineage>
        <taxon>Eukaryota</taxon>
        <taxon>Fungi</taxon>
        <taxon>Dikarya</taxon>
        <taxon>Ascomycota</taxon>
        <taxon>Pezizomycotina</taxon>
        <taxon>Sordariomycetes</taxon>
        <taxon>Hypocreomycetidae</taxon>
        <taxon>Hypocreales</taxon>
        <taxon>Nectriaceae</taxon>
        <taxon>Fusarium</taxon>
        <taxon>Fusarium tricinctum species complex</taxon>
    </lineage>
</organism>